<dbReference type="HOGENOM" id="CLU_308314_0_0_0"/>
<comment type="caution">
    <text evidence="5">The sequence shown here is derived from an EMBL/GenBank/DDBJ whole genome shotgun (WGS) entry which is preliminary data.</text>
</comment>
<feature type="domain" description="pPIWI-RE module N-terminal" evidence="3">
    <location>
        <begin position="13"/>
        <end position="415"/>
    </location>
</feature>
<dbReference type="InterPro" id="IPR040496">
    <property type="entry name" value="MID_pPIWI_RE"/>
</dbReference>
<dbReference type="OrthoDB" id="499156at2"/>
<name>E1IEK4_9CHLR</name>
<gene>
    <name evidence="5" type="ORF">OSCT_1755</name>
</gene>
<keyword evidence="6" id="KW-1185">Reference proteome</keyword>
<dbReference type="Pfam" id="PF13032">
    <property type="entry name" value="RNaseH_pPIWI_RE"/>
    <property type="match status" value="1"/>
</dbReference>
<dbReference type="EMBL" id="ADVR01000053">
    <property type="protein sequence ID" value="EFO80396.1"/>
    <property type="molecule type" value="Genomic_DNA"/>
</dbReference>
<accession>E1IEK4</accession>
<evidence type="ECO:0000259" key="2">
    <source>
        <dbReference type="Pfam" id="PF13032"/>
    </source>
</evidence>
<evidence type="ECO:0000259" key="3">
    <source>
        <dbReference type="Pfam" id="PF13111"/>
    </source>
</evidence>
<dbReference type="Pfam" id="PF18157">
    <property type="entry name" value="MID_pPIWI_RE"/>
    <property type="match status" value="1"/>
</dbReference>
<evidence type="ECO:0000259" key="4">
    <source>
        <dbReference type="Pfam" id="PF18157"/>
    </source>
</evidence>
<evidence type="ECO:0000256" key="1">
    <source>
        <dbReference type="SAM" id="MobiDB-lite"/>
    </source>
</evidence>
<dbReference type="STRING" id="765420.OSCT_1755"/>
<dbReference type="AlphaFoldDB" id="E1IEK4"/>
<reference evidence="5 6" key="1">
    <citation type="journal article" date="2011" name="J. Bacteriol.">
        <title>Draft genome sequence of the anoxygenic filamentous phototrophic bacterium Oscillochloris trichoides subsp. DG-6.</title>
        <authorList>
            <person name="Kuznetsov B.B."/>
            <person name="Ivanovsky R.N."/>
            <person name="Keppen O.I."/>
            <person name="Sukhacheva M.V."/>
            <person name="Bumazhkin B.K."/>
            <person name="Patutina E.O."/>
            <person name="Beletsky A.V."/>
            <person name="Mardanov A.V."/>
            <person name="Baslerov R.V."/>
            <person name="Panteleeva A.N."/>
            <person name="Kolganova T.V."/>
            <person name="Ravin N.V."/>
            <person name="Skryabin K.G."/>
        </authorList>
    </citation>
    <scope>NUCLEOTIDE SEQUENCE [LARGE SCALE GENOMIC DNA]</scope>
    <source>
        <strain evidence="5 6">DG-6</strain>
    </source>
</reference>
<feature type="domain" description="pPIWI-RE RNaseH" evidence="2">
    <location>
        <begin position="675"/>
        <end position="930"/>
    </location>
</feature>
<dbReference type="eggNOG" id="ENOG5030JIR">
    <property type="taxonomic scope" value="Bacteria"/>
</dbReference>
<evidence type="ECO:0000313" key="5">
    <source>
        <dbReference type="EMBL" id="EFO80396.1"/>
    </source>
</evidence>
<sequence>MARETIQSIQPVAFHLIETGLDLPLVAMHFPNEWRAPLDHLAALSSERGSERPSSFRIQSLNAAITAFTPQLFVSPGQANRSDAPWLIATEEIRSDKILRIVRAWMAEHYSTRAELADAYDMAFEAIRHEDLMWEPFQLSPIQEPYPNNTARIDSLGYAALPAFVANALVKRDVRIPVGSQDRRLVRVPVAQDRAELQTWPPVYYEAENGRRAAYSYVIGISLQTLTGVPRPRIHLTYGVRRWRLDPLRTPDKLFLPGKEGRTVYLRHPRALTGVPQSSHFTRAMLDGVFVGENQRVPVWRDALAGIASRIGVALPVPDDLTLMPDRFLTPAQDDAVVAAIVEKTPRSHPVGAGMGLEVREAITSAITGALGDLIELVPPLIRSTVTGTPQRNQPMLEPDLREIPADVRLQALRDSIGPEVVVEIWYQNQACRDQLVESLHAILTGDRPALMADDEMGMPTPPIQVTQRNLFAGSEGSVPPPAPVKKPKRKRVAPDRPAVDVSSDHEILLPGSGVIRILPRQIGAWGAMLPEPTEADLKNRGEYKRRETQRRANQIAQELPATNGVPTLALIELPHFQDTRERQRRYQVGSRDPKRALRLGMAQAGRVTKFTQGSFHADQDQKNAGRSRMTPDELLRERCENAVLEGLRQMGYLPGAIKVTSIEGQSLPNRMVVAGVRMLRLTRKRTDTRIYLPVVTVFDTSRPGVYAWLPDEYINVRPFHEAMLAITRFKDRDVARFQQDAMLVRLEQFLTKTLPETFGSDVVILVEAQNMRWFWPGIQNGEIVQDGLRFRKGSTPMSLVNLEHRFRLIRLRTSDRSETPNWYTPGAKPGKDYASGLFRDSEAERTFYNIAVKPKTQGMARRGKQESPGEQYAIPSMLEILVAAQQPDDSDEAWALAVHTWRRMGYLAGGDMTLLPIPLQWAQKMDRYAAVIGPWVFRNQEYLWIDDNDIIEEEDTMSGAEQLLLFGEEDES</sequence>
<proteinExistence type="predicted"/>
<dbReference type="Proteomes" id="UP000054010">
    <property type="component" value="Unassembled WGS sequence"/>
</dbReference>
<dbReference type="InterPro" id="IPR025085">
    <property type="entry name" value="pPIWI_RE_X"/>
</dbReference>
<organism evidence="5 6">
    <name type="scientific">Oscillochloris trichoides DG-6</name>
    <dbReference type="NCBI Taxonomy" id="765420"/>
    <lineage>
        <taxon>Bacteria</taxon>
        <taxon>Bacillati</taxon>
        <taxon>Chloroflexota</taxon>
        <taxon>Chloroflexia</taxon>
        <taxon>Chloroflexales</taxon>
        <taxon>Chloroflexineae</taxon>
        <taxon>Oscillochloridaceae</taxon>
        <taxon>Oscillochloris</taxon>
    </lineage>
</organism>
<evidence type="ECO:0008006" key="7">
    <source>
        <dbReference type="Google" id="ProtNLM"/>
    </source>
</evidence>
<feature type="region of interest" description="Disordered" evidence="1">
    <location>
        <begin position="473"/>
        <end position="499"/>
    </location>
</feature>
<feature type="domain" description="Prokaryotic pPIWI-RE MID" evidence="4">
    <location>
        <begin position="515"/>
        <end position="656"/>
    </location>
</feature>
<protein>
    <recommendedName>
        <fullName evidence="7">DUF3893 domain-containing protein</fullName>
    </recommendedName>
</protein>
<dbReference type="InterPro" id="IPR024996">
    <property type="entry name" value="RNaseH_pPIWI_RE"/>
</dbReference>
<evidence type="ECO:0000313" key="6">
    <source>
        <dbReference type="Proteomes" id="UP000054010"/>
    </source>
</evidence>
<dbReference type="Pfam" id="PF13111">
    <property type="entry name" value="pPIWI_RE_X"/>
    <property type="match status" value="1"/>
</dbReference>